<organism evidence="8 11">
    <name type="scientific">Raoultella ornithinolytica</name>
    <name type="common">Klebsiella ornithinolytica</name>
    <dbReference type="NCBI Taxonomy" id="54291"/>
    <lineage>
        <taxon>Bacteria</taxon>
        <taxon>Pseudomonadati</taxon>
        <taxon>Pseudomonadota</taxon>
        <taxon>Gammaproteobacteria</taxon>
        <taxon>Enterobacterales</taxon>
        <taxon>Enterobacteriaceae</taxon>
        <taxon>Klebsiella/Raoultella group</taxon>
        <taxon>Raoultella</taxon>
    </lineage>
</organism>
<keyword evidence="6 7" id="KW-0472">Membrane</keyword>
<dbReference type="PIRSF" id="PIRSF006324">
    <property type="entry name" value="LeuE"/>
    <property type="match status" value="1"/>
</dbReference>
<feature type="transmembrane region" description="Helical" evidence="7">
    <location>
        <begin position="67"/>
        <end position="86"/>
    </location>
</feature>
<accession>A0A6P1XPK6</accession>
<dbReference type="EMBL" id="CP145163">
    <property type="protein sequence ID" value="WWC09829.1"/>
    <property type="molecule type" value="Genomic_DNA"/>
</dbReference>
<evidence type="ECO:0000313" key="12">
    <source>
        <dbReference type="Proteomes" id="UP001350972"/>
    </source>
</evidence>
<dbReference type="RefSeq" id="WP_004860693.1">
    <property type="nucleotide sequence ID" value="NZ_ABDFAB020000001.1"/>
</dbReference>
<evidence type="ECO:0000256" key="3">
    <source>
        <dbReference type="ARBA" id="ARBA00022692"/>
    </source>
</evidence>
<dbReference type="EMBL" id="NKYI01000017">
    <property type="protein sequence ID" value="PIK84367.1"/>
    <property type="molecule type" value="Genomic_DNA"/>
</dbReference>
<dbReference type="GO" id="GO:0005886">
    <property type="term" value="C:plasma membrane"/>
    <property type="evidence" value="ECO:0007669"/>
    <property type="project" value="UniProtKB-SubCell"/>
</dbReference>
<reference evidence="9" key="2">
    <citation type="submission" date="2022-09" db="EMBL/GenBank/DDBJ databases">
        <title>Multidrug resistance Raoultella ornithinolytica Strain MQB_Silv_108.</title>
        <authorList>
            <person name="Quintela-Baluja M."/>
        </authorList>
    </citation>
    <scope>NUCLEOTIDE SEQUENCE</scope>
    <source>
        <strain evidence="9">MQB_Silv_108</strain>
    </source>
</reference>
<dbReference type="InterPro" id="IPR001123">
    <property type="entry name" value="LeuE-type"/>
</dbReference>
<evidence type="ECO:0000313" key="11">
    <source>
        <dbReference type="Proteomes" id="UP000229713"/>
    </source>
</evidence>
<gene>
    <name evidence="8" type="ORF">CFY86_09995</name>
    <name evidence="10" type="ORF">LM286_15780</name>
    <name evidence="9" type="ORF">N2J37_17445</name>
</gene>
<evidence type="ECO:0000256" key="1">
    <source>
        <dbReference type="ARBA" id="ARBA00004651"/>
    </source>
</evidence>
<keyword evidence="4" id="KW-0029">Amino-acid transport</keyword>
<evidence type="ECO:0000256" key="7">
    <source>
        <dbReference type="SAM" id="Phobius"/>
    </source>
</evidence>
<evidence type="ECO:0000256" key="4">
    <source>
        <dbReference type="ARBA" id="ARBA00022970"/>
    </source>
</evidence>
<dbReference type="Proteomes" id="UP000229713">
    <property type="component" value="Unassembled WGS sequence"/>
</dbReference>
<comment type="subcellular location">
    <subcellularLocation>
        <location evidence="1">Cell membrane</location>
        <topology evidence="1">Multi-pass membrane protein</topology>
    </subcellularLocation>
</comment>
<evidence type="ECO:0000256" key="2">
    <source>
        <dbReference type="ARBA" id="ARBA00022475"/>
    </source>
</evidence>
<evidence type="ECO:0000313" key="10">
    <source>
        <dbReference type="EMBL" id="WWC09829.1"/>
    </source>
</evidence>
<feature type="transmembrane region" description="Helical" evidence="7">
    <location>
        <begin position="6"/>
        <end position="26"/>
    </location>
</feature>
<dbReference type="GO" id="GO:0015171">
    <property type="term" value="F:amino acid transmembrane transporter activity"/>
    <property type="evidence" value="ECO:0007669"/>
    <property type="project" value="TreeGrafter"/>
</dbReference>
<proteinExistence type="predicted"/>
<reference evidence="8 11" key="1">
    <citation type="submission" date="2017-07" db="EMBL/GenBank/DDBJ databases">
        <title>Raoultella ornithinolytica strain HH3 draft genome.</title>
        <authorList>
            <person name="Duceppe M.-O."/>
            <person name="Huang H."/>
            <person name="Phipps-Todd B."/>
        </authorList>
    </citation>
    <scope>NUCLEOTIDE SEQUENCE [LARGE SCALE GENOMIC DNA]</scope>
    <source>
        <strain evidence="8 11">HH3</strain>
    </source>
</reference>
<sequence>MQQIAFYILIASLTIASPGPGVLFTLTNTLNYNLRHAMAGIIGVAAGMGVISIVAASSIGAIITTSWLALLAVKIIGAAYLIYLGSKLFRSVPRAMNNNAATAGSDVAPSTGKSFRQGMLVSLLNPKAIVFFMALFPQFINPQQPFAPQFSILSAIFCLLVIVIHSLYGFFAHSVKMKMSSGHLFSKLNKTGGVVFMCFAAGLIISALQPYI</sequence>
<evidence type="ECO:0000313" key="8">
    <source>
        <dbReference type="EMBL" id="PIK84367.1"/>
    </source>
</evidence>
<feature type="transmembrane region" description="Helical" evidence="7">
    <location>
        <begin position="152"/>
        <end position="171"/>
    </location>
</feature>
<feature type="transmembrane region" description="Helical" evidence="7">
    <location>
        <begin position="38"/>
        <end position="61"/>
    </location>
</feature>
<dbReference type="Proteomes" id="UP001064206">
    <property type="component" value="Chromosome"/>
</dbReference>
<dbReference type="Pfam" id="PF01810">
    <property type="entry name" value="LysE"/>
    <property type="match status" value="1"/>
</dbReference>
<keyword evidence="4" id="KW-0813">Transport</keyword>
<protein>
    <submittedName>
        <fullName evidence="8">LysE family translocator</fullName>
    </submittedName>
</protein>
<keyword evidence="12" id="KW-1185">Reference proteome</keyword>
<evidence type="ECO:0000256" key="5">
    <source>
        <dbReference type="ARBA" id="ARBA00022989"/>
    </source>
</evidence>
<keyword evidence="5 7" id="KW-1133">Transmembrane helix</keyword>
<keyword evidence="2" id="KW-1003">Cell membrane</keyword>
<evidence type="ECO:0000313" key="9">
    <source>
        <dbReference type="EMBL" id="UXE36337.1"/>
    </source>
</evidence>
<feature type="transmembrane region" description="Helical" evidence="7">
    <location>
        <begin position="192"/>
        <end position="211"/>
    </location>
</feature>
<dbReference type="PANTHER" id="PTHR30086:SF20">
    <property type="entry name" value="ARGININE EXPORTER PROTEIN ARGO-RELATED"/>
    <property type="match status" value="1"/>
</dbReference>
<keyword evidence="3 7" id="KW-0812">Transmembrane</keyword>
<dbReference type="PANTHER" id="PTHR30086">
    <property type="entry name" value="ARGININE EXPORTER PROTEIN ARGO"/>
    <property type="match status" value="1"/>
</dbReference>
<name>A0A6P1XPK6_RAOOR</name>
<dbReference type="Proteomes" id="UP001350972">
    <property type="component" value="Chromosome"/>
</dbReference>
<evidence type="ECO:0000256" key="6">
    <source>
        <dbReference type="ARBA" id="ARBA00023136"/>
    </source>
</evidence>
<dbReference type="EMBL" id="CP104450">
    <property type="protein sequence ID" value="UXE36337.1"/>
    <property type="molecule type" value="Genomic_DNA"/>
</dbReference>
<reference evidence="10 12" key="3">
    <citation type="submission" date="2024-02" db="EMBL/GenBank/DDBJ databases">
        <title>Tn5403 promotes plasmid rearrangements and degradation of the Klebsiella pneumoniae carbapenemase (KPC) transposon Tn4401.</title>
        <authorList>
            <person name="Sheppard A.E."/>
            <person name="Barry K.E."/>
            <person name="Parikh H.I."/>
            <person name="Vegesana K."/>
            <person name="Sebra R."/>
            <person name="George S."/>
            <person name="Sanderson N.D."/>
            <person name="Stoesser N."/>
            <person name="Eyre D.W."/>
            <person name="Crook D.W."/>
            <person name="Walker A.S."/>
            <person name="Mathers A.J."/>
        </authorList>
    </citation>
    <scope>NUCLEOTIDE SEQUENCE [LARGE SCALE GENOMIC DNA]</scope>
    <source>
        <strain evidence="10 12">CAV1921</strain>
    </source>
</reference>
<dbReference type="AlphaFoldDB" id="A0A6P1XPK6"/>
<feature type="transmembrane region" description="Helical" evidence="7">
    <location>
        <begin position="120"/>
        <end position="140"/>
    </location>
</feature>